<comment type="caution">
    <text evidence="8">The sequence shown here is derived from an EMBL/GenBank/DDBJ whole genome shotgun (WGS) entry which is preliminary data.</text>
</comment>
<comment type="subcellular location">
    <subcellularLocation>
        <location evidence="6">Cell membrane</location>
        <topology evidence="6">Multi-pass membrane protein</topology>
    </subcellularLocation>
    <subcellularLocation>
        <location evidence="1">Membrane</location>
        <topology evidence="1">Multi-pass membrane protein</topology>
    </subcellularLocation>
</comment>
<evidence type="ECO:0000256" key="6">
    <source>
        <dbReference type="RuleBase" id="RU361157"/>
    </source>
</evidence>
<keyword evidence="9" id="KW-1185">Reference proteome</keyword>
<keyword evidence="5" id="KW-0046">Antibiotic resistance</keyword>
<feature type="transmembrane region" description="Helical" evidence="6">
    <location>
        <begin position="141"/>
        <end position="162"/>
    </location>
</feature>
<dbReference type="Proteomes" id="UP001501266">
    <property type="component" value="Unassembled WGS sequence"/>
</dbReference>
<keyword evidence="6" id="KW-1003">Cell membrane</keyword>
<feature type="transmembrane region" description="Helical" evidence="6">
    <location>
        <begin position="269"/>
        <end position="291"/>
    </location>
</feature>
<dbReference type="InterPro" id="IPR000412">
    <property type="entry name" value="ABC_2_transport"/>
</dbReference>
<proteinExistence type="inferred from homology"/>
<comment type="similarity">
    <text evidence="6">Belongs to the ABC-2 integral membrane protein family.</text>
</comment>
<organism evidence="8 9">
    <name type="scientific">Agrococcus citreus</name>
    <dbReference type="NCBI Taxonomy" id="84643"/>
    <lineage>
        <taxon>Bacteria</taxon>
        <taxon>Bacillati</taxon>
        <taxon>Actinomycetota</taxon>
        <taxon>Actinomycetes</taxon>
        <taxon>Micrococcales</taxon>
        <taxon>Microbacteriaceae</taxon>
        <taxon>Agrococcus</taxon>
    </lineage>
</organism>
<evidence type="ECO:0000313" key="8">
    <source>
        <dbReference type="EMBL" id="GAA1425030.1"/>
    </source>
</evidence>
<keyword evidence="4 6" id="KW-0472">Membrane</keyword>
<name>A0ABN1Z1I9_9MICO</name>
<sequence>MSAVDTGEAGPTGADGRVAVARRGIRPGHTLRCAADRVRVELLQYLRRSDALVFTFLFPVLLFSIFASAFSDVPPLLTMDGQEVTQPHTYLPAMLAAGVFLSGVQNLGIEIATERANGTLQRLAATPLPVLSYFLGKVGQLLLTSLAQAALLLTVATTVFGLELPTDPGRWFTLAWVFFAALVCFAVLGVAVAQIPRSAASASAVILPVVLVLQFISGIYLPFAILPDWLQSIANLLPLAWVGHGMRAALLPDVARQLEVGAMWDLQTVALVLGAWAVVGTVVAALTFRWIKRG</sequence>
<feature type="transmembrane region" description="Helical" evidence="6">
    <location>
        <begin position="174"/>
        <end position="193"/>
    </location>
</feature>
<dbReference type="InterPro" id="IPR013525">
    <property type="entry name" value="ABC2_TM"/>
</dbReference>
<dbReference type="PROSITE" id="PS51012">
    <property type="entry name" value="ABC_TM2"/>
    <property type="match status" value="1"/>
</dbReference>
<evidence type="ECO:0000256" key="4">
    <source>
        <dbReference type="ARBA" id="ARBA00023136"/>
    </source>
</evidence>
<dbReference type="PANTHER" id="PTHR43229:SF2">
    <property type="entry name" value="NODULATION PROTEIN J"/>
    <property type="match status" value="1"/>
</dbReference>
<feature type="transmembrane region" description="Helical" evidence="6">
    <location>
        <begin position="51"/>
        <end position="70"/>
    </location>
</feature>
<keyword evidence="6" id="KW-0813">Transport</keyword>
<dbReference type="InterPro" id="IPR047817">
    <property type="entry name" value="ABC2_TM_bact-type"/>
</dbReference>
<reference evidence="8 9" key="1">
    <citation type="journal article" date="2019" name="Int. J. Syst. Evol. Microbiol.">
        <title>The Global Catalogue of Microorganisms (GCM) 10K type strain sequencing project: providing services to taxonomists for standard genome sequencing and annotation.</title>
        <authorList>
            <consortium name="The Broad Institute Genomics Platform"/>
            <consortium name="The Broad Institute Genome Sequencing Center for Infectious Disease"/>
            <person name="Wu L."/>
            <person name="Ma J."/>
        </authorList>
    </citation>
    <scope>NUCLEOTIDE SEQUENCE [LARGE SCALE GENOMIC DNA]</scope>
    <source>
        <strain evidence="8 9">JCM 12398</strain>
    </source>
</reference>
<feature type="transmembrane region" description="Helical" evidence="6">
    <location>
        <begin position="205"/>
        <end position="226"/>
    </location>
</feature>
<feature type="transmembrane region" description="Helical" evidence="6">
    <location>
        <begin position="90"/>
        <end position="112"/>
    </location>
</feature>
<dbReference type="EMBL" id="BAAAKK010000005">
    <property type="protein sequence ID" value="GAA1425030.1"/>
    <property type="molecule type" value="Genomic_DNA"/>
</dbReference>
<evidence type="ECO:0000313" key="9">
    <source>
        <dbReference type="Proteomes" id="UP001501266"/>
    </source>
</evidence>
<accession>A0ABN1Z1I9</accession>
<evidence type="ECO:0000259" key="7">
    <source>
        <dbReference type="PROSITE" id="PS51012"/>
    </source>
</evidence>
<gene>
    <name evidence="8" type="ORF">GCM10009640_22640</name>
</gene>
<dbReference type="InterPro" id="IPR051784">
    <property type="entry name" value="Nod_factor_ABC_transporter"/>
</dbReference>
<evidence type="ECO:0000256" key="1">
    <source>
        <dbReference type="ARBA" id="ARBA00004141"/>
    </source>
</evidence>
<evidence type="ECO:0000256" key="3">
    <source>
        <dbReference type="ARBA" id="ARBA00022989"/>
    </source>
</evidence>
<dbReference type="PIRSF" id="PIRSF006648">
    <property type="entry name" value="DrrB"/>
    <property type="match status" value="1"/>
</dbReference>
<protein>
    <recommendedName>
        <fullName evidence="6">Transport permease protein</fullName>
    </recommendedName>
</protein>
<evidence type="ECO:0000256" key="2">
    <source>
        <dbReference type="ARBA" id="ARBA00022692"/>
    </source>
</evidence>
<feature type="domain" description="ABC transmembrane type-2" evidence="7">
    <location>
        <begin position="50"/>
        <end position="291"/>
    </location>
</feature>
<keyword evidence="3 6" id="KW-1133">Transmembrane helix</keyword>
<evidence type="ECO:0000256" key="5">
    <source>
        <dbReference type="ARBA" id="ARBA00023251"/>
    </source>
</evidence>
<keyword evidence="2 6" id="KW-0812">Transmembrane</keyword>
<dbReference type="PANTHER" id="PTHR43229">
    <property type="entry name" value="NODULATION PROTEIN J"/>
    <property type="match status" value="1"/>
</dbReference>
<dbReference type="RefSeq" id="WP_343920468.1">
    <property type="nucleotide sequence ID" value="NZ_BAAAKK010000005.1"/>
</dbReference>
<dbReference type="Pfam" id="PF01061">
    <property type="entry name" value="ABC2_membrane"/>
    <property type="match status" value="1"/>
</dbReference>